<evidence type="ECO:0000259" key="8">
    <source>
        <dbReference type="Pfam" id="PF00266"/>
    </source>
</evidence>
<comment type="caution">
    <text evidence="9">The sequence shown here is derived from an EMBL/GenBank/DDBJ whole genome shotgun (WGS) entry which is preliminary data.</text>
</comment>
<keyword evidence="10" id="KW-1185">Reference proteome</keyword>
<dbReference type="InterPro" id="IPR015421">
    <property type="entry name" value="PyrdxlP-dep_Trfase_major"/>
</dbReference>
<dbReference type="OrthoDB" id="389074at2"/>
<feature type="binding site" evidence="6">
    <location>
        <position position="334"/>
    </location>
    <ligand>
        <name>substrate</name>
    </ligand>
</feature>
<dbReference type="EMBL" id="QPJT01000007">
    <property type="protein sequence ID" value="RCX17556.1"/>
    <property type="molecule type" value="Genomic_DNA"/>
</dbReference>
<evidence type="ECO:0000256" key="6">
    <source>
        <dbReference type="PIRSR" id="PIRSR000524-1"/>
    </source>
</evidence>
<dbReference type="GO" id="GO:0004760">
    <property type="term" value="F:L-serine-pyruvate transaminase activity"/>
    <property type="evidence" value="ECO:0007669"/>
    <property type="project" value="TreeGrafter"/>
</dbReference>
<dbReference type="InterPro" id="IPR024169">
    <property type="entry name" value="SP_NH2Trfase/AEP_transaminase"/>
</dbReference>
<dbReference type="Gene3D" id="3.40.640.10">
    <property type="entry name" value="Type I PLP-dependent aspartate aminotransferase-like (Major domain)"/>
    <property type="match status" value="1"/>
</dbReference>
<evidence type="ECO:0000256" key="3">
    <source>
        <dbReference type="ARBA" id="ARBA00022576"/>
    </source>
</evidence>
<dbReference type="InterPro" id="IPR015424">
    <property type="entry name" value="PyrdxlP-dep_Trfase"/>
</dbReference>
<evidence type="ECO:0000256" key="1">
    <source>
        <dbReference type="ARBA" id="ARBA00001933"/>
    </source>
</evidence>
<reference evidence="9 10" key="1">
    <citation type="submission" date="2018-07" db="EMBL/GenBank/DDBJ databases">
        <title>Genomic Encyclopedia of Type Strains, Phase IV (KMG-IV): sequencing the most valuable type-strain genomes for metagenomic binning, comparative biology and taxonomic classification.</title>
        <authorList>
            <person name="Goeker M."/>
        </authorList>
    </citation>
    <scope>NUCLEOTIDE SEQUENCE [LARGE SCALE GENOMIC DNA]</scope>
    <source>
        <strain evidence="9 10">DSM 27016</strain>
    </source>
</reference>
<keyword evidence="5 7" id="KW-0663">Pyridoxal phosphate</keyword>
<sequence>MNIPLLMTPGPTYVHEDVRRAMSTEIVNPDLDLQFYEFYKDTCGKLKQLMNTKNDVVILNGEGILGLEAACCSIIEPGDNILCIDNGVFGRGFGEFATIYGAHVTYFISDYHKGIDVSGLREFLKENNNFKAATLVHCETPSGITNAVDLICPMLKEYGIITIVDSVSAVGGERLYVDEWQMDIVIGGSQKCLSAPPGLAFLSISKLAWNKILNRKSPIAGFYCSLAHWKTWYEDKWFPYTPPVNDIYALREAVRRLLRDKTALERHRSAAGAVREGLIAAGLRLYPVESFSSTVTTVMLPEEVSFEELSSKLYEEHGIMLGGAFDFLKDRVIRIGHMGENCRNEKIYAVLKAFDHVLRSLGVELKANIHTVFEEIISHELKRGVC</sequence>
<dbReference type="GO" id="GO:0008453">
    <property type="term" value="F:alanine-glyoxylate transaminase activity"/>
    <property type="evidence" value="ECO:0007669"/>
    <property type="project" value="TreeGrafter"/>
</dbReference>
<evidence type="ECO:0000256" key="7">
    <source>
        <dbReference type="PIRSR" id="PIRSR000524-50"/>
    </source>
</evidence>
<keyword evidence="3 9" id="KW-0032">Aminotransferase</keyword>
<dbReference type="SUPFAM" id="SSF53383">
    <property type="entry name" value="PLP-dependent transferases"/>
    <property type="match status" value="1"/>
</dbReference>
<dbReference type="PIRSF" id="PIRSF000524">
    <property type="entry name" value="SPT"/>
    <property type="match status" value="1"/>
</dbReference>
<dbReference type="Proteomes" id="UP000253034">
    <property type="component" value="Unassembled WGS sequence"/>
</dbReference>
<dbReference type="Pfam" id="PF00266">
    <property type="entry name" value="Aminotran_5"/>
    <property type="match status" value="1"/>
</dbReference>
<comment type="cofactor">
    <cofactor evidence="1 7">
        <name>pyridoxal 5'-phosphate</name>
        <dbReference type="ChEBI" id="CHEBI:597326"/>
    </cofactor>
</comment>
<evidence type="ECO:0000313" key="9">
    <source>
        <dbReference type="EMBL" id="RCX17556.1"/>
    </source>
</evidence>
<keyword evidence="4 9" id="KW-0808">Transferase</keyword>
<dbReference type="Gene3D" id="3.90.1150.10">
    <property type="entry name" value="Aspartate Aminotransferase, domain 1"/>
    <property type="match status" value="1"/>
</dbReference>
<comment type="similarity">
    <text evidence="2">Belongs to the class-V pyridoxal-phosphate-dependent aminotransferase family.</text>
</comment>
<evidence type="ECO:0000256" key="2">
    <source>
        <dbReference type="ARBA" id="ARBA00009236"/>
    </source>
</evidence>
<feature type="modified residue" description="N6-(pyridoxal phosphate)lysine" evidence="7">
    <location>
        <position position="191"/>
    </location>
</feature>
<dbReference type="PANTHER" id="PTHR21152:SF24">
    <property type="entry name" value="ALANINE--GLYOXYLATE AMINOTRANSFERASE 1"/>
    <property type="match status" value="1"/>
</dbReference>
<dbReference type="PANTHER" id="PTHR21152">
    <property type="entry name" value="AMINOTRANSFERASE CLASS V"/>
    <property type="match status" value="1"/>
</dbReference>
<dbReference type="InterPro" id="IPR015422">
    <property type="entry name" value="PyrdxlP-dep_Trfase_small"/>
</dbReference>
<evidence type="ECO:0000313" key="10">
    <source>
        <dbReference type="Proteomes" id="UP000253034"/>
    </source>
</evidence>
<feature type="domain" description="Aminotransferase class V" evidence="8">
    <location>
        <begin position="31"/>
        <end position="321"/>
    </location>
</feature>
<name>A0A369BAG6_9FIRM</name>
<protein>
    <submittedName>
        <fullName evidence="9">Aspartate aminotransferase-like enzyme</fullName>
    </submittedName>
</protein>
<dbReference type="InterPro" id="IPR000192">
    <property type="entry name" value="Aminotrans_V_dom"/>
</dbReference>
<evidence type="ECO:0000256" key="4">
    <source>
        <dbReference type="ARBA" id="ARBA00022679"/>
    </source>
</evidence>
<organism evidence="9 10">
    <name type="scientific">Anaerobacterium chartisolvens</name>
    <dbReference type="NCBI Taxonomy" id="1297424"/>
    <lineage>
        <taxon>Bacteria</taxon>
        <taxon>Bacillati</taxon>
        <taxon>Bacillota</taxon>
        <taxon>Clostridia</taxon>
        <taxon>Eubacteriales</taxon>
        <taxon>Oscillospiraceae</taxon>
        <taxon>Anaerobacterium</taxon>
    </lineage>
</organism>
<dbReference type="GO" id="GO:0019265">
    <property type="term" value="P:glycine biosynthetic process, by transamination of glyoxylate"/>
    <property type="evidence" value="ECO:0007669"/>
    <property type="project" value="TreeGrafter"/>
</dbReference>
<gene>
    <name evidence="9" type="ORF">DFR58_107102</name>
</gene>
<dbReference type="AlphaFoldDB" id="A0A369BAG6"/>
<dbReference type="RefSeq" id="WP_114297270.1">
    <property type="nucleotide sequence ID" value="NZ_QPJT01000007.1"/>
</dbReference>
<accession>A0A369BAG6</accession>
<proteinExistence type="inferred from homology"/>
<evidence type="ECO:0000256" key="5">
    <source>
        <dbReference type="ARBA" id="ARBA00022898"/>
    </source>
</evidence>